<dbReference type="Gene3D" id="3.10.180.10">
    <property type="entry name" value="2,3-Dihydroxybiphenyl 1,2-Dioxygenase, domain 1"/>
    <property type="match status" value="1"/>
</dbReference>
<dbReference type="Proteomes" id="UP000061839">
    <property type="component" value="Chromosome"/>
</dbReference>
<organism evidence="2 3">
    <name type="scientific">Psychromicrobium lacuslunae</name>
    <dbReference type="NCBI Taxonomy" id="1618207"/>
    <lineage>
        <taxon>Bacteria</taxon>
        <taxon>Bacillati</taxon>
        <taxon>Actinomycetota</taxon>
        <taxon>Actinomycetes</taxon>
        <taxon>Micrococcales</taxon>
        <taxon>Micrococcaceae</taxon>
        <taxon>Psychromicrobium</taxon>
    </lineage>
</organism>
<dbReference type="HOGENOM" id="CLU_155790_0_0_11"/>
<protein>
    <submittedName>
        <fullName evidence="2">Methylmalonyl-CoA epimerase</fullName>
    </submittedName>
</protein>
<dbReference type="STRING" id="1618207.UM93_02635"/>
<dbReference type="PROSITE" id="PS51819">
    <property type="entry name" value="VOC"/>
    <property type="match status" value="1"/>
</dbReference>
<gene>
    <name evidence="2" type="ORF">UM93_02635</name>
</gene>
<dbReference type="RefSeq" id="WP_045073486.1">
    <property type="nucleotide sequence ID" value="NZ_CP011005.1"/>
</dbReference>
<dbReference type="OrthoDB" id="9804944at2"/>
<accession>A0A0D4BW58</accession>
<dbReference type="CDD" id="cd06587">
    <property type="entry name" value="VOC"/>
    <property type="match status" value="1"/>
</dbReference>
<reference evidence="2 3" key="1">
    <citation type="journal article" date="2015" name="Genome Announc.">
        <title>Complete Genome Sequencing of Protease-Producing Novel Arthrobacter sp. Strain IHBB 11108 Using PacBio Single-Molecule Real-Time Sequencing Technology.</title>
        <authorList>
            <person name="Kiran S."/>
            <person name="Swarnkar M.K."/>
            <person name="Pal M."/>
            <person name="Thakur R."/>
            <person name="Tewari R."/>
            <person name="Singh A.K."/>
            <person name="Gulati A."/>
        </authorList>
    </citation>
    <scope>NUCLEOTIDE SEQUENCE [LARGE SCALE GENOMIC DNA]</scope>
    <source>
        <strain evidence="2 3">IHBB 11108</strain>
    </source>
</reference>
<name>A0A0D4BW58_9MICC</name>
<feature type="domain" description="VOC" evidence="1">
    <location>
        <begin position="2"/>
        <end position="118"/>
    </location>
</feature>
<sequence>MKLVQVAQHAKDLDRATAFYRELLGVEPTARFVPPGLVFFDLDGVRLLLDDKAPSALLYLAVPDVRISIEQFRDRFRVVSEAAVIFHHDDDTLGPAGTDEWQGFIEDPEGNTVGLVSQLPS</sequence>
<evidence type="ECO:0000259" key="1">
    <source>
        <dbReference type="PROSITE" id="PS51819"/>
    </source>
</evidence>
<dbReference type="InterPro" id="IPR004360">
    <property type="entry name" value="Glyas_Fos-R_dOase_dom"/>
</dbReference>
<dbReference type="EMBL" id="CP011005">
    <property type="protein sequence ID" value="AJT40692.1"/>
    <property type="molecule type" value="Genomic_DNA"/>
</dbReference>
<evidence type="ECO:0000313" key="2">
    <source>
        <dbReference type="EMBL" id="AJT40692.1"/>
    </source>
</evidence>
<dbReference type="AlphaFoldDB" id="A0A0D4BW58"/>
<dbReference type="InterPro" id="IPR029068">
    <property type="entry name" value="Glyas_Bleomycin-R_OHBP_Dase"/>
</dbReference>
<proteinExistence type="predicted"/>
<evidence type="ECO:0000313" key="3">
    <source>
        <dbReference type="Proteomes" id="UP000061839"/>
    </source>
</evidence>
<dbReference type="Pfam" id="PF00903">
    <property type="entry name" value="Glyoxalase"/>
    <property type="match status" value="1"/>
</dbReference>
<dbReference type="SUPFAM" id="SSF54593">
    <property type="entry name" value="Glyoxalase/Bleomycin resistance protein/Dihydroxybiphenyl dioxygenase"/>
    <property type="match status" value="1"/>
</dbReference>
<dbReference type="InterPro" id="IPR037523">
    <property type="entry name" value="VOC_core"/>
</dbReference>
<dbReference type="KEGG" id="ari:UM93_02635"/>
<keyword evidence="3" id="KW-1185">Reference proteome</keyword>
<dbReference type="PATRIC" id="fig|1618207.4.peg.538"/>